<dbReference type="GO" id="GO:0019239">
    <property type="term" value="F:deaminase activity"/>
    <property type="evidence" value="ECO:0007669"/>
    <property type="project" value="TreeGrafter"/>
</dbReference>
<reference evidence="2" key="1">
    <citation type="submission" date="2018-07" db="EMBL/GenBank/DDBJ databases">
        <authorList>
            <consortium name="Genoscope - CEA"/>
            <person name="William W."/>
        </authorList>
    </citation>
    <scope>NUCLEOTIDE SEQUENCE</scope>
    <source>
        <strain evidence="2">IK1</strain>
    </source>
</reference>
<accession>A0A653AGW1</accession>
<dbReference type="InterPro" id="IPR006175">
    <property type="entry name" value="YjgF/YER057c/UK114"/>
</dbReference>
<gene>
    <name evidence="2" type="primary">yjgF</name>
    <name evidence="2" type="ORF">TRIP_D420142</name>
</gene>
<dbReference type="FunFam" id="3.30.1330.40:FF:000001">
    <property type="entry name" value="L-PSP family endoribonuclease"/>
    <property type="match status" value="1"/>
</dbReference>
<dbReference type="NCBIfam" id="TIGR00004">
    <property type="entry name" value="Rid family detoxifying hydrolase"/>
    <property type="match status" value="1"/>
</dbReference>
<evidence type="ECO:0000313" key="2">
    <source>
        <dbReference type="EMBL" id="VBB47292.1"/>
    </source>
</evidence>
<name>A0A653AGW1_9BACT</name>
<dbReference type="InterPro" id="IPR006056">
    <property type="entry name" value="RidA"/>
</dbReference>
<dbReference type="PANTHER" id="PTHR11803:SF59">
    <property type="entry name" value="ENDORIBONUCLEASE"/>
    <property type="match status" value="1"/>
</dbReference>
<dbReference type="PROSITE" id="PS01094">
    <property type="entry name" value="UPF0076"/>
    <property type="match status" value="1"/>
</dbReference>
<organism evidence="2">
    <name type="scientific">uncultured Paludibacter sp</name>
    <dbReference type="NCBI Taxonomy" id="497635"/>
    <lineage>
        <taxon>Bacteria</taxon>
        <taxon>Pseudomonadati</taxon>
        <taxon>Bacteroidota</taxon>
        <taxon>Bacteroidia</taxon>
        <taxon>Bacteroidales</taxon>
        <taxon>Paludibacteraceae</taxon>
        <taxon>Paludibacter</taxon>
        <taxon>environmental samples</taxon>
    </lineage>
</organism>
<dbReference type="EMBL" id="UPXZ01000037">
    <property type="protein sequence ID" value="VBB47292.1"/>
    <property type="molecule type" value="Genomic_DNA"/>
</dbReference>
<dbReference type="Gene3D" id="3.30.1330.40">
    <property type="entry name" value="RutC-like"/>
    <property type="match status" value="1"/>
</dbReference>
<dbReference type="GO" id="GO:0005829">
    <property type="term" value="C:cytosol"/>
    <property type="evidence" value="ECO:0007669"/>
    <property type="project" value="TreeGrafter"/>
</dbReference>
<dbReference type="EC" id="3.5.4.-" evidence="2"/>
<dbReference type="InterPro" id="IPR019897">
    <property type="entry name" value="RidA_CS"/>
</dbReference>
<comment type="similarity">
    <text evidence="1">Belongs to the RutC family.</text>
</comment>
<dbReference type="InterPro" id="IPR035959">
    <property type="entry name" value="RutC-like_sf"/>
</dbReference>
<keyword evidence="2" id="KW-0378">Hydrolase</keyword>
<protein>
    <submittedName>
        <fullName evidence="2">Enamine/imine deaminase</fullName>
        <ecNumber evidence="2">3.5.4.-</ecNumber>
    </submittedName>
</protein>
<proteinExistence type="inferred from homology"/>
<dbReference type="SUPFAM" id="SSF55298">
    <property type="entry name" value="YjgF-like"/>
    <property type="match status" value="1"/>
</dbReference>
<dbReference type="AlphaFoldDB" id="A0A653AGW1"/>
<sequence length="125" mass="13343">MKRIISTSNAPAAIGPYSQAVEANGMLFISGQVPVNPSVGKIQATDITSQTEQVFANILAILTEAGYTFADVVKSTVFLSDIAHFAGMNEVYKKYYPTECPARSAFAVKDLPLGALVEIETIAVK</sequence>
<dbReference type="Pfam" id="PF01042">
    <property type="entry name" value="Ribonuc_L-PSP"/>
    <property type="match status" value="1"/>
</dbReference>
<dbReference type="CDD" id="cd00448">
    <property type="entry name" value="YjgF_YER057c_UK114_family"/>
    <property type="match status" value="1"/>
</dbReference>
<evidence type="ECO:0000256" key="1">
    <source>
        <dbReference type="ARBA" id="ARBA00010552"/>
    </source>
</evidence>
<dbReference type="PANTHER" id="PTHR11803">
    <property type="entry name" value="2-IMINOBUTANOATE/2-IMINOPROPANOATE DEAMINASE RIDA"/>
    <property type="match status" value="1"/>
</dbReference>